<feature type="transmembrane region" description="Helical" evidence="1">
    <location>
        <begin position="140"/>
        <end position="161"/>
    </location>
</feature>
<organism evidence="2 3">
    <name type="scientific">Corchorus olitorius</name>
    <dbReference type="NCBI Taxonomy" id="93759"/>
    <lineage>
        <taxon>Eukaryota</taxon>
        <taxon>Viridiplantae</taxon>
        <taxon>Streptophyta</taxon>
        <taxon>Embryophyta</taxon>
        <taxon>Tracheophyta</taxon>
        <taxon>Spermatophyta</taxon>
        <taxon>Magnoliopsida</taxon>
        <taxon>eudicotyledons</taxon>
        <taxon>Gunneridae</taxon>
        <taxon>Pentapetalae</taxon>
        <taxon>rosids</taxon>
        <taxon>malvids</taxon>
        <taxon>Malvales</taxon>
        <taxon>Malvaceae</taxon>
        <taxon>Grewioideae</taxon>
        <taxon>Apeibeae</taxon>
        <taxon>Corchorus</taxon>
    </lineage>
</organism>
<dbReference type="EMBL" id="AWUE01024584">
    <property type="protein sequence ID" value="OMO50338.1"/>
    <property type="molecule type" value="Genomic_DNA"/>
</dbReference>
<name>A0A1R3FWU9_9ROSI</name>
<dbReference type="AlphaFoldDB" id="A0A1R3FWU9"/>
<keyword evidence="1" id="KW-1133">Transmembrane helix</keyword>
<evidence type="ECO:0008006" key="4">
    <source>
        <dbReference type="Google" id="ProtNLM"/>
    </source>
</evidence>
<gene>
    <name evidence="2" type="ORF">COLO4_38121</name>
</gene>
<keyword evidence="1" id="KW-0812">Transmembrane</keyword>
<proteinExistence type="predicted"/>
<keyword evidence="1" id="KW-0472">Membrane</keyword>
<dbReference type="Proteomes" id="UP000187203">
    <property type="component" value="Unassembled WGS sequence"/>
</dbReference>
<evidence type="ECO:0000313" key="3">
    <source>
        <dbReference type="Proteomes" id="UP000187203"/>
    </source>
</evidence>
<comment type="caution">
    <text evidence="2">The sequence shown here is derived from an EMBL/GenBank/DDBJ whole genome shotgun (WGS) entry which is preliminary data.</text>
</comment>
<evidence type="ECO:0000256" key="1">
    <source>
        <dbReference type="SAM" id="Phobius"/>
    </source>
</evidence>
<reference evidence="3" key="1">
    <citation type="submission" date="2013-09" db="EMBL/GenBank/DDBJ databases">
        <title>Corchorus olitorius genome sequencing.</title>
        <authorList>
            <person name="Alam M."/>
            <person name="Haque M.S."/>
            <person name="Islam M.S."/>
            <person name="Emdad E.M."/>
            <person name="Islam M.M."/>
            <person name="Ahmed B."/>
            <person name="Halim A."/>
            <person name="Hossen Q.M.M."/>
            <person name="Hossain M.Z."/>
            <person name="Ahmed R."/>
            <person name="Khan M.M."/>
            <person name="Islam R."/>
            <person name="Rashid M.M."/>
            <person name="Khan S.A."/>
            <person name="Rahman M.S."/>
            <person name="Alam M."/>
            <person name="Yahiya A.S."/>
            <person name="Khan M.S."/>
            <person name="Azam M.S."/>
            <person name="Haque T."/>
            <person name="Lashkar M.Z.H."/>
            <person name="Akhand A.I."/>
            <person name="Morshed G."/>
            <person name="Roy S."/>
            <person name="Uddin K.S."/>
            <person name="Rabeya T."/>
            <person name="Hossain A.S."/>
            <person name="Chowdhury A."/>
            <person name="Snigdha A.R."/>
            <person name="Mortoza M.S."/>
            <person name="Matin S.A."/>
            <person name="Hoque S.M.E."/>
            <person name="Islam M.K."/>
            <person name="Roy D.K."/>
            <person name="Haider R."/>
            <person name="Moosa M.M."/>
            <person name="Elias S.M."/>
            <person name="Hasan A.M."/>
            <person name="Jahan S."/>
            <person name="Shafiuddin M."/>
            <person name="Mahmood N."/>
            <person name="Shommy N.S."/>
        </authorList>
    </citation>
    <scope>NUCLEOTIDE SEQUENCE [LARGE SCALE GENOMIC DNA]</scope>
    <source>
        <strain evidence="3">cv. O-4</strain>
    </source>
</reference>
<protein>
    <recommendedName>
        <fullName evidence="4">RNase H type-1 domain-containing protein</fullName>
    </recommendedName>
</protein>
<evidence type="ECO:0000313" key="2">
    <source>
        <dbReference type="EMBL" id="OMO50338.1"/>
    </source>
</evidence>
<accession>A0A1R3FWU9</accession>
<keyword evidence="3" id="KW-1185">Reference proteome</keyword>
<sequence>MMVVGWFSWQSAKQGWDWFESAMLARDLMGNTMLFCRSMAASNLMVARLMTIRQSFERLKRQGAERLWCKSGGEKWMNPLQGKMRVDWRLQPLCEDIRKLRGSFVFSGVFSTSHPLNREAKKMADRAATNRVPFSWPQGLAFFVFHFYLCYWLTALDVSLFD</sequence>